<dbReference type="Gene3D" id="1.10.287.130">
    <property type="match status" value="1"/>
</dbReference>
<dbReference type="InterPro" id="IPR003661">
    <property type="entry name" value="HisK_dim/P_dom"/>
</dbReference>
<dbReference type="PROSITE" id="PS50109">
    <property type="entry name" value="HIS_KIN"/>
    <property type="match status" value="1"/>
</dbReference>
<feature type="coiled-coil region" evidence="6">
    <location>
        <begin position="117"/>
        <end position="144"/>
    </location>
</feature>
<dbReference type="EC" id="2.7.13.3" evidence="2"/>
<keyword evidence="5" id="KW-0418">Kinase</keyword>
<dbReference type="Gene3D" id="3.30.450.20">
    <property type="entry name" value="PAS domain"/>
    <property type="match status" value="10"/>
</dbReference>
<feature type="region of interest" description="Disordered" evidence="7">
    <location>
        <begin position="432"/>
        <end position="451"/>
    </location>
</feature>
<keyword evidence="4" id="KW-0808">Transferase</keyword>
<dbReference type="Pfam" id="PF12860">
    <property type="entry name" value="PAS_7"/>
    <property type="match status" value="11"/>
</dbReference>
<feature type="compositionally biased region" description="Basic and acidic residues" evidence="7">
    <location>
        <begin position="432"/>
        <end position="443"/>
    </location>
</feature>
<dbReference type="InterPro" id="IPR036890">
    <property type="entry name" value="HATPase_C_sf"/>
</dbReference>
<dbReference type="GO" id="GO:0000155">
    <property type="term" value="F:phosphorelay sensor kinase activity"/>
    <property type="evidence" value="ECO:0007669"/>
    <property type="project" value="InterPro"/>
</dbReference>
<evidence type="ECO:0000313" key="11">
    <source>
        <dbReference type="Proteomes" id="UP000553193"/>
    </source>
</evidence>
<dbReference type="Pfam" id="PF02518">
    <property type="entry name" value="HATPase_c"/>
    <property type="match status" value="1"/>
</dbReference>
<dbReference type="InterPro" id="IPR005467">
    <property type="entry name" value="His_kinase_dom"/>
</dbReference>
<dbReference type="PANTHER" id="PTHR43047:SF72">
    <property type="entry name" value="OSMOSENSING HISTIDINE PROTEIN KINASE SLN1"/>
    <property type="match status" value="1"/>
</dbReference>
<dbReference type="SMART" id="SM00387">
    <property type="entry name" value="HATPase_c"/>
    <property type="match status" value="1"/>
</dbReference>
<dbReference type="PROSITE" id="PS50112">
    <property type="entry name" value="PAS"/>
    <property type="match status" value="1"/>
</dbReference>
<keyword evidence="11" id="KW-1185">Reference proteome</keyword>
<organism evidence="10 11">
    <name type="scientific">Roseococcus suduntuyensis</name>
    <dbReference type="NCBI Taxonomy" id="455361"/>
    <lineage>
        <taxon>Bacteria</taxon>
        <taxon>Pseudomonadati</taxon>
        <taxon>Pseudomonadota</taxon>
        <taxon>Alphaproteobacteria</taxon>
        <taxon>Acetobacterales</taxon>
        <taxon>Roseomonadaceae</taxon>
        <taxon>Roseococcus</taxon>
    </lineage>
</organism>
<dbReference type="SUPFAM" id="SSF55874">
    <property type="entry name" value="ATPase domain of HSP90 chaperone/DNA topoisomerase II/histidine kinase"/>
    <property type="match status" value="1"/>
</dbReference>
<feature type="region of interest" description="Disordered" evidence="7">
    <location>
        <begin position="566"/>
        <end position="598"/>
    </location>
</feature>
<comment type="caution">
    <text evidence="10">The sequence shown here is derived from an EMBL/GenBank/DDBJ whole genome shotgun (WGS) entry which is preliminary data.</text>
</comment>
<dbReference type="PRINTS" id="PR00344">
    <property type="entry name" value="BCTRLSENSOR"/>
</dbReference>
<evidence type="ECO:0000313" key="10">
    <source>
        <dbReference type="EMBL" id="MBB3897300.1"/>
    </source>
</evidence>
<comment type="catalytic activity">
    <reaction evidence="1">
        <text>ATP + protein L-histidine = ADP + protein N-phospho-L-histidine.</text>
        <dbReference type="EC" id="2.7.13.3"/>
    </reaction>
</comment>
<keyword evidence="6" id="KW-0175">Coiled coil</keyword>
<dbReference type="InterPro" id="IPR000014">
    <property type="entry name" value="PAS"/>
</dbReference>
<proteinExistence type="predicted"/>
<evidence type="ECO:0000259" key="8">
    <source>
        <dbReference type="PROSITE" id="PS50109"/>
    </source>
</evidence>
<evidence type="ECO:0000256" key="6">
    <source>
        <dbReference type="SAM" id="Coils"/>
    </source>
</evidence>
<feature type="domain" description="Histidine kinase" evidence="8">
    <location>
        <begin position="1412"/>
        <end position="1628"/>
    </location>
</feature>
<dbReference type="Gene3D" id="3.30.565.10">
    <property type="entry name" value="Histidine kinase-like ATPase, C-terminal domain"/>
    <property type="match status" value="1"/>
</dbReference>
<dbReference type="SUPFAM" id="SSF55785">
    <property type="entry name" value="PYP-like sensor domain (PAS domain)"/>
    <property type="match status" value="10"/>
</dbReference>
<dbReference type="Proteomes" id="UP000553193">
    <property type="component" value="Unassembled WGS sequence"/>
</dbReference>
<feature type="domain" description="PAS" evidence="9">
    <location>
        <begin position="378"/>
        <end position="420"/>
    </location>
</feature>
<gene>
    <name evidence="10" type="ORF">GGQ83_000726</name>
</gene>
<sequence length="1631" mass="178483">MNAEAPRDPRPAILAALPVALLAFDSEDRVILANPALHGLVDTGPEVLRPGLTRAEVLQILAFAGLFGTGNPTELAARMLDAPAGRGARLRTAGGRRVEWVQVPLTHGGCIIALPETTELAQALDSAQQELRDLNAVLQRLSSGVAVYGDDQRLRFTNTAFPALVGLQPSEALPGAHFLELNEAQARRGEHPPNWQETLRERMKDPGWRNSPAWERRRPNGQTIRFRNQLLPDGGWLSEVTDITKEREAAEEAQRRIALQDALLEALPVGVAVYGPDRVLRYINPAYHEIFASMPARVGEHLRDILTRRALAGEFGAGDAEQQVTMRLDRLNKPFSFERYRNGRTTVHRSVPLPDGGHAMVVADVSELNAAQAEILAREQLLTTTLEATRHGIVMFDDQSRVILANRLAAHFCGLSPENFARGTHVSELRRRQYEKSGEHQPRDPQLAKQQTSLEEWLNAPLFGPHQYRRAGENGTVVEVITDTLPGGGFVRSYSDVTALARAEAEATSRAAMLQTVLDSMRHGVILYDQKGYVRVANTLGGTLAGLPVEALKPGVHFDTLRDIQAERGEHGPHVSPEEYRRRRTPEPWKGDSTYTRQRPDGTVVEVRTDVTPGGGCVRTFTDITALTEAQAEVSQRNVMMQVMLENMRHGIAMFDAEHRLLVANTLCARLNGVEGLLHPGMTRTEMARLQAAQGEFGPPEQAEEALRQLDARDFDAPQAWQRHRPDGTVVEIRTNPVPGGGFVLTLTDVTERVRAQEESQARASVLTATLNASRHSITLFDADGRVVACNDMAAERSGFPNAQAPVGMTHAEVIAQARRAQGGPPDLPPTLAFDVIDRSKPMRYQRRGSDGRVLDVASDPVPGGGYVVTIADVTELFEAREEAQRRAGVLAAALNATRHTITLYDAEHRAVAANRIAAELAGYADERDLIGLTITEILQHQAENHFPGDLAAQAAFMSQYAGLDRTKSLRYQRRHPDGRVLDVQSEPTHDGGFAVSVADVTALVQAQEEAQRRAGVLQAMLDNNRHGIVLYDADHRLVAANALAGELMGVPDLLQKPGISQAEVLAAQRARGMYADDEDGGRTERGFLELDRSKPQRMQRTLPDGRRFDIASDPTPDGGFVISIADVTALARAEEEAEHRAGIMQTMLDNISLGILLYDKERRLVALNDLATEALGLPDLTNLRGRTMEEILQRQFEAGNFGTGAVAEALLRHLIEQDRSVPQFHQRVTADGRVLNNASHPTPDGGYVVSITDVTALAEAQAEADRRATILGVMLDNIRHGIVLFDADGLLVAANPMVSRMLDLPPGLLAPGMTVHGLVQTLHARGEYGKGEDAERIAADIAIHPREASRRQIRRRPDGTILEIVSDPTPDGGFVLTYTDVTDDRRIRDELERARTAAEAASLAKSRFLATMSHELRTPLNAVIGFSEVLSGDAPREQTQEFARAIQEAGRHLLTLIDDILDVTRAESGHLPVTLETIPLPPLLEGVERMMRPTAEAGRLTLQLVPMGPLPRLRADEQRLRQVLLNLVTNAVKFTPAGGRITLTARICDKGLEIEVRDTGIGIAADDLSRVFEPFTQIDSQLARRYPGAGLGLYLCRVLTEAQGGTLTLDSAEGEGTRALLRFPHASLLP</sequence>
<reference evidence="10 11" key="1">
    <citation type="submission" date="2020-08" db="EMBL/GenBank/DDBJ databases">
        <title>Genomic Encyclopedia of Type Strains, Phase IV (KMG-IV): sequencing the most valuable type-strain genomes for metagenomic binning, comparative biology and taxonomic classification.</title>
        <authorList>
            <person name="Goeker M."/>
        </authorList>
    </citation>
    <scope>NUCLEOTIDE SEQUENCE [LARGE SCALE GENOMIC DNA]</scope>
    <source>
        <strain evidence="10 11">DSM 19979</strain>
    </source>
</reference>
<dbReference type="InterPro" id="IPR004358">
    <property type="entry name" value="Sig_transdc_His_kin-like_C"/>
</dbReference>
<feature type="compositionally biased region" description="Basic and acidic residues" evidence="7">
    <location>
        <begin position="566"/>
        <end position="590"/>
    </location>
</feature>
<dbReference type="CDD" id="cd16922">
    <property type="entry name" value="HATPase_EvgS-ArcB-TorS-like"/>
    <property type="match status" value="1"/>
</dbReference>
<accession>A0A840AAQ9</accession>
<dbReference type="RefSeq" id="WP_184382226.1">
    <property type="nucleotide sequence ID" value="NZ_JACIDJ010000001.1"/>
</dbReference>
<dbReference type="SUPFAM" id="SSF47384">
    <property type="entry name" value="Homodimeric domain of signal transducing histidine kinase"/>
    <property type="match status" value="1"/>
</dbReference>
<dbReference type="PANTHER" id="PTHR43047">
    <property type="entry name" value="TWO-COMPONENT HISTIDINE PROTEIN KINASE"/>
    <property type="match status" value="1"/>
</dbReference>
<evidence type="ECO:0000256" key="4">
    <source>
        <dbReference type="ARBA" id="ARBA00022679"/>
    </source>
</evidence>
<evidence type="ECO:0000256" key="5">
    <source>
        <dbReference type="ARBA" id="ARBA00022777"/>
    </source>
</evidence>
<evidence type="ECO:0000256" key="1">
    <source>
        <dbReference type="ARBA" id="ARBA00000085"/>
    </source>
</evidence>
<keyword evidence="3" id="KW-0597">Phosphoprotein</keyword>
<protein>
    <recommendedName>
        <fullName evidence="2">histidine kinase</fullName>
        <ecNumber evidence="2">2.7.13.3</ecNumber>
    </recommendedName>
</protein>
<dbReference type="CDD" id="cd00082">
    <property type="entry name" value="HisKA"/>
    <property type="match status" value="1"/>
</dbReference>
<evidence type="ECO:0000256" key="2">
    <source>
        <dbReference type="ARBA" id="ARBA00012438"/>
    </source>
</evidence>
<evidence type="ECO:0000256" key="3">
    <source>
        <dbReference type="ARBA" id="ARBA00022553"/>
    </source>
</evidence>
<dbReference type="SMART" id="SM00388">
    <property type="entry name" value="HisKA"/>
    <property type="match status" value="1"/>
</dbReference>
<evidence type="ECO:0000259" key="9">
    <source>
        <dbReference type="PROSITE" id="PS50112"/>
    </source>
</evidence>
<evidence type="ECO:0000256" key="7">
    <source>
        <dbReference type="SAM" id="MobiDB-lite"/>
    </source>
</evidence>
<name>A0A840AAQ9_9PROT</name>
<dbReference type="SMART" id="SM00091">
    <property type="entry name" value="PAS"/>
    <property type="match status" value="10"/>
</dbReference>
<dbReference type="GO" id="GO:0009927">
    <property type="term" value="F:histidine phosphotransfer kinase activity"/>
    <property type="evidence" value="ECO:0007669"/>
    <property type="project" value="TreeGrafter"/>
</dbReference>
<dbReference type="InterPro" id="IPR003594">
    <property type="entry name" value="HATPase_dom"/>
</dbReference>
<dbReference type="Pfam" id="PF00512">
    <property type="entry name" value="HisKA"/>
    <property type="match status" value="1"/>
</dbReference>
<dbReference type="InterPro" id="IPR036097">
    <property type="entry name" value="HisK_dim/P_sf"/>
</dbReference>
<dbReference type="GO" id="GO:0005886">
    <property type="term" value="C:plasma membrane"/>
    <property type="evidence" value="ECO:0007669"/>
    <property type="project" value="TreeGrafter"/>
</dbReference>
<dbReference type="InterPro" id="IPR035965">
    <property type="entry name" value="PAS-like_dom_sf"/>
</dbReference>
<dbReference type="EMBL" id="JACIDJ010000001">
    <property type="protein sequence ID" value="MBB3897300.1"/>
    <property type="molecule type" value="Genomic_DNA"/>
</dbReference>